<keyword evidence="3" id="KW-0611">Plant defense</keyword>
<dbReference type="Gene3D" id="1.20.5.4130">
    <property type="match status" value="1"/>
</dbReference>
<sequence>MTDAIVSFAVERLGDLLISEAKLLYGVSDQINDIRRELKRMQNFLKETDKKQIQDERVRGWVDEIKELAFRTEDAIEIFALQVATNSGFKEALRRFACISSQLISRHKVVTEMNDIKAKLANIHQSLPTYGITKGLEEGETSNSQVNFKTRRISLPYDVEKDFIGMEKEIEELVSSLMKEDKGLTEDEGWQLLSRKAWIYGQPEMNVTSEMETIGRNMVNRCKGESWSNYDYCTVHDLIQDFCFSKVQEEGVITVIDFERKRDNKSEASTVRGLCVRSYDAKRDEFKSYDRLVILHIRSLFFWNEWDDSVVWPDKIFCLEKFKLLRVLTSRGYIFRKLRNLETLDLRTRGGDLMSIPNVLWKLKKLKHLYLPYIISVRGRAKKLRLKGLNELELICKFDSEYCDAHDLLGLFNLKIFSGSIMVQENITAENTIDFLKSRELRHTDVTVGGRVVNLVLLLERYFIDFLKISSTCVLFSEVYDDTRFSGRLTQLWLENTEIEHVISVKQRGLYLVQVKQSERSKEPR</sequence>
<dbReference type="AlphaFoldDB" id="A0AAD8GZB5"/>
<keyword evidence="4" id="KW-0067">ATP-binding</keyword>
<dbReference type="InterPro" id="IPR038005">
    <property type="entry name" value="RX-like_CC"/>
</dbReference>
<evidence type="ECO:0000256" key="4">
    <source>
        <dbReference type="ARBA" id="ARBA00022840"/>
    </source>
</evidence>
<dbReference type="Pfam" id="PF18052">
    <property type="entry name" value="Rx_N"/>
    <property type="match status" value="1"/>
</dbReference>
<gene>
    <name evidence="6" type="ORF">POM88_050757</name>
</gene>
<evidence type="ECO:0000313" key="6">
    <source>
        <dbReference type="EMBL" id="KAK1357501.1"/>
    </source>
</evidence>
<dbReference type="InterPro" id="IPR041118">
    <property type="entry name" value="Rx_N"/>
</dbReference>
<protein>
    <recommendedName>
        <fullName evidence="5">Disease resistance N-terminal domain-containing protein</fullName>
    </recommendedName>
</protein>
<evidence type="ECO:0000259" key="5">
    <source>
        <dbReference type="Pfam" id="PF18052"/>
    </source>
</evidence>
<dbReference type="GO" id="GO:0006952">
    <property type="term" value="P:defense response"/>
    <property type="evidence" value="ECO:0007669"/>
    <property type="project" value="UniProtKB-KW"/>
</dbReference>
<dbReference type="GO" id="GO:0005524">
    <property type="term" value="F:ATP binding"/>
    <property type="evidence" value="ECO:0007669"/>
    <property type="project" value="UniProtKB-KW"/>
</dbReference>
<dbReference type="Gene3D" id="3.80.10.10">
    <property type="entry name" value="Ribonuclease Inhibitor"/>
    <property type="match status" value="1"/>
</dbReference>
<dbReference type="SUPFAM" id="SSF52058">
    <property type="entry name" value="L domain-like"/>
    <property type="match status" value="1"/>
</dbReference>
<comment type="caution">
    <text evidence="6">The sequence shown here is derived from an EMBL/GenBank/DDBJ whole genome shotgun (WGS) entry which is preliminary data.</text>
</comment>
<reference evidence="6" key="1">
    <citation type="submission" date="2023-02" db="EMBL/GenBank/DDBJ databases">
        <title>Genome of toxic invasive species Heracleum sosnowskyi carries increased number of genes despite the absence of recent whole-genome duplications.</title>
        <authorList>
            <person name="Schelkunov M."/>
            <person name="Shtratnikova V."/>
            <person name="Makarenko M."/>
            <person name="Klepikova A."/>
            <person name="Omelchenko D."/>
            <person name="Novikova G."/>
            <person name="Obukhova E."/>
            <person name="Bogdanov V."/>
            <person name="Penin A."/>
            <person name="Logacheva M."/>
        </authorList>
    </citation>
    <scope>NUCLEOTIDE SEQUENCE</scope>
    <source>
        <strain evidence="6">Hsosn_3</strain>
        <tissue evidence="6">Leaf</tissue>
    </source>
</reference>
<feature type="domain" description="Disease resistance N-terminal" evidence="5">
    <location>
        <begin position="5"/>
        <end position="88"/>
    </location>
</feature>
<dbReference type="CDD" id="cd14798">
    <property type="entry name" value="RX-CC_like"/>
    <property type="match status" value="1"/>
</dbReference>
<keyword evidence="2" id="KW-0547">Nucleotide-binding</keyword>
<evidence type="ECO:0000256" key="3">
    <source>
        <dbReference type="ARBA" id="ARBA00022821"/>
    </source>
</evidence>
<evidence type="ECO:0000256" key="1">
    <source>
        <dbReference type="ARBA" id="ARBA00022737"/>
    </source>
</evidence>
<proteinExistence type="predicted"/>
<organism evidence="6 7">
    <name type="scientific">Heracleum sosnowskyi</name>
    <dbReference type="NCBI Taxonomy" id="360622"/>
    <lineage>
        <taxon>Eukaryota</taxon>
        <taxon>Viridiplantae</taxon>
        <taxon>Streptophyta</taxon>
        <taxon>Embryophyta</taxon>
        <taxon>Tracheophyta</taxon>
        <taxon>Spermatophyta</taxon>
        <taxon>Magnoliopsida</taxon>
        <taxon>eudicotyledons</taxon>
        <taxon>Gunneridae</taxon>
        <taxon>Pentapetalae</taxon>
        <taxon>asterids</taxon>
        <taxon>campanulids</taxon>
        <taxon>Apiales</taxon>
        <taxon>Apiaceae</taxon>
        <taxon>Apioideae</taxon>
        <taxon>apioid superclade</taxon>
        <taxon>Tordylieae</taxon>
        <taxon>Tordyliinae</taxon>
        <taxon>Heracleum</taxon>
    </lineage>
</organism>
<name>A0AAD8GZB5_9APIA</name>
<reference evidence="6" key="2">
    <citation type="submission" date="2023-05" db="EMBL/GenBank/DDBJ databases">
        <authorList>
            <person name="Schelkunov M.I."/>
        </authorList>
    </citation>
    <scope>NUCLEOTIDE SEQUENCE</scope>
    <source>
        <strain evidence="6">Hsosn_3</strain>
        <tissue evidence="6">Leaf</tissue>
    </source>
</reference>
<dbReference type="EMBL" id="JAUIZM010000011">
    <property type="protein sequence ID" value="KAK1357501.1"/>
    <property type="molecule type" value="Genomic_DNA"/>
</dbReference>
<dbReference type="PANTHER" id="PTHR19338:SF66">
    <property type="entry name" value="NB-ARC DOMAIN-CONTAINING PROTEIN"/>
    <property type="match status" value="1"/>
</dbReference>
<keyword evidence="7" id="KW-1185">Reference proteome</keyword>
<accession>A0AAD8GZB5</accession>
<dbReference type="PANTHER" id="PTHR19338">
    <property type="entry name" value="TRANSLOCASE OF INNER MITOCHONDRIAL MEMBRANE 13 HOMOLOG"/>
    <property type="match status" value="1"/>
</dbReference>
<dbReference type="InterPro" id="IPR032675">
    <property type="entry name" value="LRR_dom_sf"/>
</dbReference>
<evidence type="ECO:0000313" key="7">
    <source>
        <dbReference type="Proteomes" id="UP001237642"/>
    </source>
</evidence>
<dbReference type="Proteomes" id="UP001237642">
    <property type="component" value="Unassembled WGS sequence"/>
</dbReference>
<keyword evidence="1" id="KW-0677">Repeat</keyword>
<evidence type="ECO:0000256" key="2">
    <source>
        <dbReference type="ARBA" id="ARBA00022741"/>
    </source>
</evidence>